<dbReference type="Proteomes" id="UP000001959">
    <property type="component" value="Chromosome"/>
</dbReference>
<feature type="transmembrane region" description="Helical" evidence="1">
    <location>
        <begin position="12"/>
        <end position="31"/>
    </location>
</feature>
<feature type="transmembrane region" description="Helical" evidence="1">
    <location>
        <begin position="129"/>
        <end position="149"/>
    </location>
</feature>
<keyword evidence="1" id="KW-0812">Transmembrane</keyword>
<dbReference type="HOGENOM" id="CLU_1218427_0_0_5"/>
<proteinExistence type="predicted"/>
<dbReference type="KEGG" id="hne:HNE_1454"/>
<dbReference type="AlphaFoldDB" id="Q0C274"/>
<keyword evidence="1" id="KW-0472">Membrane</keyword>
<dbReference type="STRING" id="228405.HNE_1454"/>
<keyword evidence="1" id="KW-1133">Transmembrane helix</keyword>
<keyword evidence="3" id="KW-1185">Reference proteome</keyword>
<feature type="transmembrane region" description="Helical" evidence="1">
    <location>
        <begin position="199"/>
        <end position="223"/>
    </location>
</feature>
<evidence type="ECO:0000313" key="2">
    <source>
        <dbReference type="EMBL" id="ABI78409.1"/>
    </source>
</evidence>
<evidence type="ECO:0000313" key="3">
    <source>
        <dbReference type="Proteomes" id="UP000001959"/>
    </source>
</evidence>
<gene>
    <name evidence="2" type="ordered locus">HNE_1454</name>
</gene>
<name>Q0C274_HYPNA</name>
<protein>
    <submittedName>
        <fullName evidence="2">Uncharacterized protein</fullName>
    </submittedName>
</protein>
<organism evidence="2 3">
    <name type="scientific">Hyphomonas neptunium (strain ATCC 15444)</name>
    <dbReference type="NCBI Taxonomy" id="228405"/>
    <lineage>
        <taxon>Bacteria</taxon>
        <taxon>Pseudomonadati</taxon>
        <taxon>Pseudomonadota</taxon>
        <taxon>Alphaproteobacteria</taxon>
        <taxon>Hyphomonadales</taxon>
        <taxon>Hyphomonadaceae</taxon>
        <taxon>Hyphomonas</taxon>
    </lineage>
</organism>
<accession>Q0C274</accession>
<feature type="transmembrane region" description="Helical" evidence="1">
    <location>
        <begin position="90"/>
        <end position="108"/>
    </location>
</feature>
<dbReference type="EMBL" id="CP000158">
    <property type="protein sequence ID" value="ABI78409.1"/>
    <property type="molecule type" value="Genomic_DNA"/>
</dbReference>
<sequence>MPSEARRRMTLWILVAHIAVLGYWLGSELVINSTYRYVCFADNMPFTERTRLMDHVMHVDQHVRYALVLQTSLGIVLAANYGFIPGGAPVAFAAAAFGILWLGFVEAVHRLRKHEAGPLLGKIDRVSRYILMAVLLATSLSLIGGAWPMPGWLRWKLAAFTGVMACGVGIRFALIAHFRTWAQMAASGVTPERNALIRATYVQATAVLVLLWVFIGVIVWLSIAKPV</sequence>
<evidence type="ECO:0000256" key="1">
    <source>
        <dbReference type="SAM" id="Phobius"/>
    </source>
</evidence>
<feature type="transmembrane region" description="Helical" evidence="1">
    <location>
        <begin position="155"/>
        <end position="178"/>
    </location>
</feature>
<reference evidence="2 3" key="1">
    <citation type="journal article" date="2006" name="J. Bacteriol.">
        <title>Comparative genomic evidence for a close relationship between the dimorphic prosthecate bacteria Hyphomonas neptunium and Caulobacter crescentus.</title>
        <authorList>
            <person name="Badger J.H."/>
            <person name="Hoover T.R."/>
            <person name="Brun Y.V."/>
            <person name="Weiner R.M."/>
            <person name="Laub M.T."/>
            <person name="Alexandre G."/>
            <person name="Mrazek J."/>
            <person name="Ren Q."/>
            <person name="Paulsen I.T."/>
            <person name="Nelson K.E."/>
            <person name="Khouri H.M."/>
            <person name="Radune D."/>
            <person name="Sosa J."/>
            <person name="Dodson R.J."/>
            <person name="Sullivan S.A."/>
            <person name="Rosovitz M.J."/>
            <person name="Madupu R."/>
            <person name="Brinkac L.M."/>
            <person name="Durkin A.S."/>
            <person name="Daugherty S.C."/>
            <person name="Kothari S.P."/>
            <person name="Giglio M.G."/>
            <person name="Zhou L."/>
            <person name="Haft D.H."/>
            <person name="Selengut J.D."/>
            <person name="Davidsen T.M."/>
            <person name="Yang Q."/>
            <person name="Zafar N."/>
            <person name="Ward N.L."/>
        </authorList>
    </citation>
    <scope>NUCLEOTIDE SEQUENCE [LARGE SCALE GENOMIC DNA]</scope>
    <source>
        <strain evidence="2 3">ATCC 15444</strain>
    </source>
</reference>